<reference evidence="1" key="1">
    <citation type="submission" date="2020-12" db="EMBL/GenBank/DDBJ databases">
        <title>WGS assembly of Carya illinoinensis cv. Pawnee.</title>
        <authorList>
            <person name="Platts A."/>
            <person name="Shu S."/>
            <person name="Wright S."/>
            <person name="Barry K."/>
            <person name="Edger P."/>
            <person name="Pires J.C."/>
            <person name="Schmutz J."/>
        </authorList>
    </citation>
    <scope>NUCLEOTIDE SEQUENCE</scope>
    <source>
        <tissue evidence="1">Leaf</tissue>
    </source>
</reference>
<name>A0A8T1RHW8_CARIL</name>
<gene>
    <name evidence="1" type="ORF">CIPAW_01G019700</name>
</gene>
<dbReference type="EMBL" id="CM031809">
    <property type="protein sequence ID" value="KAG6666274.1"/>
    <property type="molecule type" value="Genomic_DNA"/>
</dbReference>
<dbReference type="AlphaFoldDB" id="A0A8T1RHW8"/>
<comment type="caution">
    <text evidence="1">The sequence shown here is derived from an EMBL/GenBank/DDBJ whole genome shotgun (WGS) entry which is preliminary data.</text>
</comment>
<evidence type="ECO:0000313" key="2">
    <source>
        <dbReference type="Proteomes" id="UP000811609"/>
    </source>
</evidence>
<sequence>MKPKIIRSLWGCSYTGWVSLTSKGASGGIIVMWDKRAVNLVEYVGEFVAACSFKNVEDGFGWGFAGVYGPKVYSNRKFLWDELTGLCSWWAGPRCIGWDFNITQFPSERLGDSSFGSPMTDFSFLIFELDLVDIPLDGGDFTWSNGRAWSRLDRFIVSFMGGSFP</sequence>
<accession>A0A8T1RHW8</accession>
<organism evidence="1 2">
    <name type="scientific">Carya illinoinensis</name>
    <name type="common">Pecan</name>
    <dbReference type="NCBI Taxonomy" id="32201"/>
    <lineage>
        <taxon>Eukaryota</taxon>
        <taxon>Viridiplantae</taxon>
        <taxon>Streptophyta</taxon>
        <taxon>Embryophyta</taxon>
        <taxon>Tracheophyta</taxon>
        <taxon>Spermatophyta</taxon>
        <taxon>Magnoliopsida</taxon>
        <taxon>eudicotyledons</taxon>
        <taxon>Gunneridae</taxon>
        <taxon>Pentapetalae</taxon>
        <taxon>rosids</taxon>
        <taxon>fabids</taxon>
        <taxon>Fagales</taxon>
        <taxon>Juglandaceae</taxon>
        <taxon>Carya</taxon>
    </lineage>
</organism>
<dbReference type="Proteomes" id="UP000811609">
    <property type="component" value="Chromosome 1"/>
</dbReference>
<evidence type="ECO:0000313" key="1">
    <source>
        <dbReference type="EMBL" id="KAG6666274.1"/>
    </source>
</evidence>
<protein>
    <submittedName>
        <fullName evidence="1">Uncharacterized protein</fullName>
    </submittedName>
</protein>
<proteinExistence type="predicted"/>
<keyword evidence="2" id="KW-1185">Reference proteome</keyword>